<accession>A0A8J3NMK1</accession>
<evidence type="ECO:0000313" key="5">
    <source>
        <dbReference type="Proteomes" id="UP000601223"/>
    </source>
</evidence>
<dbReference type="Proteomes" id="UP000601223">
    <property type="component" value="Unassembled WGS sequence"/>
</dbReference>
<proteinExistence type="predicted"/>
<dbReference type="CDD" id="cd00338">
    <property type="entry name" value="Ser_Recombinase"/>
    <property type="match status" value="1"/>
</dbReference>
<evidence type="ECO:0000259" key="3">
    <source>
        <dbReference type="PROSITE" id="PS51737"/>
    </source>
</evidence>
<dbReference type="Gene3D" id="3.90.1750.20">
    <property type="entry name" value="Putative Large Serine Recombinase, Chain B, Domain 2"/>
    <property type="match status" value="1"/>
</dbReference>
<dbReference type="InterPro" id="IPR011109">
    <property type="entry name" value="DNA_bind_recombinase_dom"/>
</dbReference>
<dbReference type="GO" id="GO:0003677">
    <property type="term" value="F:DNA binding"/>
    <property type="evidence" value="ECO:0007669"/>
    <property type="project" value="InterPro"/>
</dbReference>
<feature type="region of interest" description="Disordered" evidence="1">
    <location>
        <begin position="72"/>
        <end position="95"/>
    </location>
</feature>
<evidence type="ECO:0000259" key="2">
    <source>
        <dbReference type="PROSITE" id="PS51736"/>
    </source>
</evidence>
<dbReference type="InterPro" id="IPR038109">
    <property type="entry name" value="DNA_bind_recomb_sf"/>
</dbReference>
<dbReference type="Pfam" id="PF07508">
    <property type="entry name" value="Recombinase"/>
    <property type="match status" value="1"/>
</dbReference>
<reference evidence="4 5" key="1">
    <citation type="submission" date="2021-01" db="EMBL/GenBank/DDBJ databases">
        <title>Whole genome shotgun sequence of Catellatospora bangladeshensis NBRC 107357.</title>
        <authorList>
            <person name="Komaki H."/>
            <person name="Tamura T."/>
        </authorList>
    </citation>
    <scope>NUCLEOTIDE SEQUENCE [LARGE SCALE GENOMIC DNA]</scope>
    <source>
        <strain evidence="4 5">NBRC 107357</strain>
    </source>
</reference>
<dbReference type="InterPro" id="IPR006119">
    <property type="entry name" value="Resolv_N"/>
</dbReference>
<dbReference type="Pfam" id="PF00239">
    <property type="entry name" value="Resolvase"/>
    <property type="match status" value="1"/>
</dbReference>
<dbReference type="PROSITE" id="PS51736">
    <property type="entry name" value="RECOMBINASES_3"/>
    <property type="match status" value="1"/>
</dbReference>
<feature type="domain" description="Resolvase/invertase-type recombinase catalytic" evidence="2">
    <location>
        <begin position="1"/>
        <end position="77"/>
    </location>
</feature>
<dbReference type="PROSITE" id="PS51737">
    <property type="entry name" value="RECOMBINASE_DNA_BIND"/>
    <property type="match status" value="1"/>
</dbReference>
<dbReference type="SUPFAM" id="SSF53041">
    <property type="entry name" value="Resolvase-like"/>
    <property type="match status" value="1"/>
</dbReference>
<dbReference type="PANTHER" id="PTHR30461">
    <property type="entry name" value="DNA-INVERTASE FROM LAMBDOID PROPHAGE"/>
    <property type="match status" value="1"/>
</dbReference>
<sequence>MAWDLTRLTRNPRDTVRLLEVGERRGITIALVRGSDMDLSTPAGRLTASVLASVARHEIEQKSDRQRRAALQAAEQGRRVGGRRPFGYEQDGQTVRESEASAIRDAYTAVLEGVPLAQVAADWNSRGLHTPQASRDGSASTWTGQTVGPVLLNPRYAGLRSHVTARVREQYKDPRKARIAGIVGQAAWDGLVSEDTWRAVVEVLTDPARSHPGRTPQALLTGVGLCGLPGDVVLKDRDGQEAARVCGHTVHRGGASPASGGRYPTYRCSGPVEHLVRKAEPVDDWIGMVVVERLSRPDARLLLQRNTGPDVAVLRREVKALRKRLDGLATLLADEVLTEAGVRRESARLKAKIAETEQLLADNGRVDVLGPLIEADDKQAAWDALDTARQRLVVDTLMIVALRSTGRGTRTFRPESVEIIWR</sequence>
<dbReference type="InterPro" id="IPR050639">
    <property type="entry name" value="SSR_resolvase"/>
</dbReference>
<keyword evidence="5" id="KW-1185">Reference proteome</keyword>
<name>A0A8J3NMK1_9ACTN</name>
<evidence type="ECO:0000313" key="4">
    <source>
        <dbReference type="EMBL" id="GIF83855.1"/>
    </source>
</evidence>
<dbReference type="InterPro" id="IPR036162">
    <property type="entry name" value="Resolvase-like_N_sf"/>
</dbReference>
<comment type="caution">
    <text evidence="4">The sequence shown here is derived from an EMBL/GenBank/DDBJ whole genome shotgun (WGS) entry which is preliminary data.</text>
</comment>
<dbReference type="AlphaFoldDB" id="A0A8J3NMK1"/>
<dbReference type="Gene3D" id="3.40.50.1390">
    <property type="entry name" value="Resolvase, N-terminal catalytic domain"/>
    <property type="match status" value="1"/>
</dbReference>
<dbReference type="EMBL" id="BONF01000031">
    <property type="protein sequence ID" value="GIF83855.1"/>
    <property type="molecule type" value="Genomic_DNA"/>
</dbReference>
<organism evidence="4 5">
    <name type="scientific">Catellatospora bangladeshensis</name>
    <dbReference type="NCBI Taxonomy" id="310355"/>
    <lineage>
        <taxon>Bacteria</taxon>
        <taxon>Bacillati</taxon>
        <taxon>Actinomycetota</taxon>
        <taxon>Actinomycetes</taxon>
        <taxon>Micromonosporales</taxon>
        <taxon>Micromonosporaceae</taxon>
        <taxon>Catellatospora</taxon>
    </lineage>
</organism>
<dbReference type="PANTHER" id="PTHR30461:SF23">
    <property type="entry name" value="DNA RECOMBINASE-RELATED"/>
    <property type="match status" value="1"/>
</dbReference>
<dbReference type="GO" id="GO:0000150">
    <property type="term" value="F:DNA strand exchange activity"/>
    <property type="evidence" value="ECO:0007669"/>
    <property type="project" value="InterPro"/>
</dbReference>
<gene>
    <name evidence="4" type="ORF">Cba03nite_52040</name>
</gene>
<protein>
    <submittedName>
        <fullName evidence="4">Site-specific recombinase DNA invertase Pin</fullName>
    </submittedName>
</protein>
<evidence type="ECO:0000256" key="1">
    <source>
        <dbReference type="SAM" id="MobiDB-lite"/>
    </source>
</evidence>
<feature type="domain" description="Recombinase" evidence="3">
    <location>
        <begin position="85"/>
        <end position="210"/>
    </location>
</feature>